<dbReference type="RefSeq" id="WP_164356696.1">
    <property type="nucleotide sequence ID" value="NZ_JAABNT010000073.1"/>
</dbReference>
<evidence type="ECO:0000256" key="1">
    <source>
        <dbReference type="ARBA" id="ARBA00022679"/>
    </source>
</evidence>
<evidence type="ECO:0000313" key="3">
    <source>
        <dbReference type="EMBL" id="NEK25259.1"/>
    </source>
</evidence>
<dbReference type="InterPro" id="IPR034683">
    <property type="entry name" value="IspD/TarI"/>
</dbReference>
<dbReference type="AlphaFoldDB" id="A0A6P0CGJ5"/>
<dbReference type="InterPro" id="IPR029044">
    <property type="entry name" value="Nucleotide-diphossugar_trans"/>
</dbReference>
<dbReference type="SUPFAM" id="SSF53448">
    <property type="entry name" value="Nucleotide-diphospho-sugar transferases"/>
    <property type="match status" value="1"/>
</dbReference>
<keyword evidence="1" id="KW-0808">Transferase</keyword>
<keyword evidence="2" id="KW-0548">Nucleotidyltransferase</keyword>
<dbReference type="Proteomes" id="UP000468591">
    <property type="component" value="Unassembled WGS sequence"/>
</dbReference>
<dbReference type="Gene3D" id="3.90.550.10">
    <property type="entry name" value="Spore Coat Polysaccharide Biosynthesis Protein SpsA, Chain A"/>
    <property type="match status" value="1"/>
</dbReference>
<evidence type="ECO:0008006" key="5">
    <source>
        <dbReference type="Google" id="ProtNLM"/>
    </source>
</evidence>
<dbReference type="GO" id="GO:0070567">
    <property type="term" value="F:cytidylyltransferase activity"/>
    <property type="evidence" value="ECO:0007669"/>
    <property type="project" value="InterPro"/>
</dbReference>
<evidence type="ECO:0000256" key="2">
    <source>
        <dbReference type="ARBA" id="ARBA00022695"/>
    </source>
</evidence>
<keyword evidence="4" id="KW-1185">Reference proteome</keyword>
<sequence length="73" mass="8126">MENAAIIVVAGRGSQMIQDLPKQYLPLGTNVAQWHAVKAFLTCDQVNRVSVVIHLESPHRVVRLNFALLGYRA</sequence>
<dbReference type="EMBL" id="JAABNT010000073">
    <property type="protein sequence ID" value="NEK25259.1"/>
    <property type="molecule type" value="Genomic_DNA"/>
</dbReference>
<organism evidence="3 4">
    <name type="scientific">Sulfitobacter sediminilitoris</name>
    <dbReference type="NCBI Taxonomy" id="2698830"/>
    <lineage>
        <taxon>Bacteria</taxon>
        <taxon>Pseudomonadati</taxon>
        <taxon>Pseudomonadota</taxon>
        <taxon>Alphaproteobacteria</taxon>
        <taxon>Rhodobacterales</taxon>
        <taxon>Roseobacteraceae</taxon>
        <taxon>Sulfitobacter</taxon>
    </lineage>
</organism>
<dbReference type="Pfam" id="PF01128">
    <property type="entry name" value="IspD"/>
    <property type="match status" value="1"/>
</dbReference>
<name>A0A6P0CGJ5_9RHOB</name>
<comment type="caution">
    <text evidence="3">The sequence shown here is derived from an EMBL/GenBank/DDBJ whole genome shotgun (WGS) entry which is preliminary data.</text>
</comment>
<accession>A0A6P0CGJ5</accession>
<reference evidence="3 4" key="1">
    <citation type="submission" date="2020-01" db="EMBL/GenBank/DDBJ databases">
        <title>Sulfitobacter sediminilitoris sp. nov., isolated from a tidal flat.</title>
        <authorList>
            <person name="Park S."/>
            <person name="Yoon J.-H."/>
        </authorList>
    </citation>
    <scope>NUCLEOTIDE SEQUENCE [LARGE SCALE GENOMIC DNA]</scope>
    <source>
        <strain evidence="3 4">JBTF-M27</strain>
    </source>
</reference>
<gene>
    <name evidence="3" type="ORF">GV827_23130</name>
</gene>
<evidence type="ECO:0000313" key="4">
    <source>
        <dbReference type="Proteomes" id="UP000468591"/>
    </source>
</evidence>
<proteinExistence type="predicted"/>
<protein>
    <recommendedName>
        <fullName evidence="5">MobA-like NTP transferase domain-containing protein</fullName>
    </recommendedName>
</protein>